<protein>
    <recommendedName>
        <fullName evidence="5">Exonuclease VII large subunit C-terminal domain-containing protein</fullName>
    </recommendedName>
</protein>
<dbReference type="EMBL" id="UINC01015364">
    <property type="protein sequence ID" value="SVA64755.1"/>
    <property type="molecule type" value="Genomic_DNA"/>
</dbReference>
<dbReference type="PANTHER" id="PTHR30008">
    <property type="entry name" value="EXODEOXYRIBONUCLEASE 7 LARGE SUBUNIT"/>
    <property type="match status" value="1"/>
</dbReference>
<dbReference type="CDD" id="cd04489">
    <property type="entry name" value="ExoVII_LU_OBF"/>
    <property type="match status" value="1"/>
</dbReference>
<dbReference type="GO" id="GO:0009318">
    <property type="term" value="C:exodeoxyribonuclease VII complex"/>
    <property type="evidence" value="ECO:0007669"/>
    <property type="project" value="InterPro"/>
</dbReference>
<dbReference type="GO" id="GO:0008855">
    <property type="term" value="F:exodeoxyribonuclease VII activity"/>
    <property type="evidence" value="ECO:0007669"/>
    <property type="project" value="InterPro"/>
</dbReference>
<evidence type="ECO:0000313" key="6">
    <source>
        <dbReference type="EMBL" id="SVA64755.1"/>
    </source>
</evidence>
<dbReference type="GO" id="GO:0006308">
    <property type="term" value="P:DNA catabolic process"/>
    <property type="evidence" value="ECO:0007669"/>
    <property type="project" value="InterPro"/>
</dbReference>
<reference evidence="6" key="1">
    <citation type="submission" date="2018-05" db="EMBL/GenBank/DDBJ databases">
        <authorList>
            <person name="Lanie J.A."/>
            <person name="Ng W.-L."/>
            <person name="Kazmierczak K.M."/>
            <person name="Andrzejewski T.M."/>
            <person name="Davidsen T.M."/>
            <person name="Wayne K.J."/>
            <person name="Tettelin H."/>
            <person name="Glass J.I."/>
            <person name="Rusch D."/>
            <person name="Podicherti R."/>
            <person name="Tsui H.-C.T."/>
            <person name="Winkler M.E."/>
        </authorList>
    </citation>
    <scope>NUCLEOTIDE SEQUENCE</scope>
</reference>
<feature type="non-terminal residue" evidence="6">
    <location>
        <position position="1"/>
    </location>
</feature>
<gene>
    <name evidence="6" type="ORF">METZ01_LOCUS117609</name>
</gene>
<dbReference type="GO" id="GO:0003676">
    <property type="term" value="F:nucleic acid binding"/>
    <property type="evidence" value="ECO:0007669"/>
    <property type="project" value="InterPro"/>
</dbReference>
<keyword evidence="2" id="KW-0540">Nuclease</keyword>
<sequence>VIWDQKKKYLKFNPEVGMEVVVTGKITTWSKFKTTYQIDIDKIELSGEGAILKLIEDRKKRLKAKGLFEKEKKKTLPFLPSRIGVITSPTGSVIHDIINRIKDRFFVAIDVWPTSVQGTEAADTIIQAIKGFNNMSQIDQPELIIIARGGGSTEDL</sequence>
<evidence type="ECO:0000256" key="3">
    <source>
        <dbReference type="ARBA" id="ARBA00022801"/>
    </source>
</evidence>
<evidence type="ECO:0000256" key="4">
    <source>
        <dbReference type="ARBA" id="ARBA00022839"/>
    </source>
</evidence>
<dbReference type="InterPro" id="IPR025824">
    <property type="entry name" value="OB-fold_nuc-bd_dom"/>
</dbReference>
<dbReference type="AlphaFoldDB" id="A0A381XJ17"/>
<dbReference type="InterPro" id="IPR003753">
    <property type="entry name" value="Exonuc_VII_L"/>
</dbReference>
<keyword evidence="3" id="KW-0378">Hydrolase</keyword>
<accession>A0A381XJ17</accession>
<evidence type="ECO:0000256" key="1">
    <source>
        <dbReference type="ARBA" id="ARBA00022490"/>
    </source>
</evidence>
<keyword evidence="4" id="KW-0269">Exonuclease</keyword>
<name>A0A381XJ17_9ZZZZ</name>
<dbReference type="Pfam" id="PF02601">
    <property type="entry name" value="Exonuc_VII_L"/>
    <property type="match status" value="1"/>
</dbReference>
<dbReference type="InterPro" id="IPR020579">
    <property type="entry name" value="Exonuc_VII_lsu_C"/>
</dbReference>
<keyword evidence="1" id="KW-0963">Cytoplasm</keyword>
<feature type="non-terminal residue" evidence="6">
    <location>
        <position position="156"/>
    </location>
</feature>
<dbReference type="PANTHER" id="PTHR30008:SF0">
    <property type="entry name" value="EXODEOXYRIBONUCLEASE 7 LARGE SUBUNIT"/>
    <property type="match status" value="1"/>
</dbReference>
<organism evidence="6">
    <name type="scientific">marine metagenome</name>
    <dbReference type="NCBI Taxonomy" id="408172"/>
    <lineage>
        <taxon>unclassified sequences</taxon>
        <taxon>metagenomes</taxon>
        <taxon>ecological metagenomes</taxon>
    </lineage>
</organism>
<proteinExistence type="predicted"/>
<feature type="domain" description="Exonuclease VII large subunit C-terminal" evidence="5">
    <location>
        <begin position="67"/>
        <end position="156"/>
    </location>
</feature>
<evidence type="ECO:0000256" key="2">
    <source>
        <dbReference type="ARBA" id="ARBA00022722"/>
    </source>
</evidence>
<evidence type="ECO:0000259" key="5">
    <source>
        <dbReference type="Pfam" id="PF02601"/>
    </source>
</evidence>